<gene>
    <name evidence="2" type="ORF">QE152_g24593</name>
</gene>
<sequence length="133" mass="16130">MHMKNLAKWTRTVPTTIKDSIVSSHARANNEKGFVPSYENEGRPNMYFLLNFEYRRIWFKERGQYEKEVYTKKEMMKEESKIKRRYVQRMMMPKRKEKPLPIIKLKRFQNIPTKTDDRSPASFRKTHPAKSNK</sequence>
<evidence type="ECO:0000313" key="2">
    <source>
        <dbReference type="EMBL" id="KAK9712989.1"/>
    </source>
</evidence>
<comment type="caution">
    <text evidence="2">The sequence shown here is derived from an EMBL/GenBank/DDBJ whole genome shotgun (WGS) entry which is preliminary data.</text>
</comment>
<accession>A0AAW1K5W1</accession>
<protein>
    <submittedName>
        <fullName evidence="2">Glutaredoxin</fullName>
    </submittedName>
</protein>
<feature type="compositionally biased region" description="Basic residues" evidence="1">
    <location>
        <begin position="124"/>
        <end position="133"/>
    </location>
</feature>
<name>A0AAW1K5W1_POPJA</name>
<dbReference type="AlphaFoldDB" id="A0AAW1K5W1"/>
<evidence type="ECO:0000313" key="3">
    <source>
        <dbReference type="Proteomes" id="UP001458880"/>
    </source>
</evidence>
<proteinExistence type="predicted"/>
<keyword evidence="3" id="KW-1185">Reference proteome</keyword>
<dbReference type="EMBL" id="JASPKY010000254">
    <property type="protein sequence ID" value="KAK9712989.1"/>
    <property type="molecule type" value="Genomic_DNA"/>
</dbReference>
<reference evidence="2 3" key="1">
    <citation type="journal article" date="2024" name="BMC Genomics">
        <title>De novo assembly and annotation of Popillia japonica's genome with initial clues to its potential as an invasive pest.</title>
        <authorList>
            <person name="Cucini C."/>
            <person name="Boschi S."/>
            <person name="Funari R."/>
            <person name="Cardaioli E."/>
            <person name="Iannotti N."/>
            <person name="Marturano G."/>
            <person name="Paoli F."/>
            <person name="Bruttini M."/>
            <person name="Carapelli A."/>
            <person name="Frati F."/>
            <person name="Nardi F."/>
        </authorList>
    </citation>
    <scope>NUCLEOTIDE SEQUENCE [LARGE SCALE GENOMIC DNA]</scope>
    <source>
        <strain evidence="2">DMR45628</strain>
    </source>
</reference>
<organism evidence="2 3">
    <name type="scientific">Popillia japonica</name>
    <name type="common">Japanese beetle</name>
    <dbReference type="NCBI Taxonomy" id="7064"/>
    <lineage>
        <taxon>Eukaryota</taxon>
        <taxon>Metazoa</taxon>
        <taxon>Ecdysozoa</taxon>
        <taxon>Arthropoda</taxon>
        <taxon>Hexapoda</taxon>
        <taxon>Insecta</taxon>
        <taxon>Pterygota</taxon>
        <taxon>Neoptera</taxon>
        <taxon>Endopterygota</taxon>
        <taxon>Coleoptera</taxon>
        <taxon>Polyphaga</taxon>
        <taxon>Scarabaeiformia</taxon>
        <taxon>Scarabaeidae</taxon>
        <taxon>Rutelinae</taxon>
        <taxon>Popillia</taxon>
    </lineage>
</organism>
<dbReference type="Proteomes" id="UP001458880">
    <property type="component" value="Unassembled WGS sequence"/>
</dbReference>
<evidence type="ECO:0000256" key="1">
    <source>
        <dbReference type="SAM" id="MobiDB-lite"/>
    </source>
</evidence>
<feature type="region of interest" description="Disordered" evidence="1">
    <location>
        <begin position="109"/>
        <end position="133"/>
    </location>
</feature>